<keyword evidence="3 6" id="KW-0378">Hydrolase</keyword>
<evidence type="ECO:0000256" key="2">
    <source>
        <dbReference type="ARBA" id="ARBA00022723"/>
    </source>
</evidence>
<dbReference type="GO" id="GO:0006508">
    <property type="term" value="P:proteolysis"/>
    <property type="evidence" value="ECO:0007669"/>
    <property type="project" value="UniProtKB-KW"/>
</dbReference>
<dbReference type="InterPro" id="IPR011976">
    <property type="entry name" value="Pept_M3B_oligopep-rel"/>
</dbReference>
<evidence type="ECO:0000256" key="6">
    <source>
        <dbReference type="RuleBase" id="RU003435"/>
    </source>
</evidence>
<evidence type="ECO:0000256" key="3">
    <source>
        <dbReference type="ARBA" id="ARBA00022801"/>
    </source>
</evidence>
<evidence type="ECO:0000313" key="8">
    <source>
        <dbReference type="EMBL" id="EFC05732.1"/>
    </source>
</evidence>
<comment type="caution">
    <text evidence="8">The sequence shown here is derived from an EMBL/GenBank/DDBJ whole genome shotgun (WGS) entry which is preliminary data.</text>
</comment>
<dbReference type="AlphaFoldDB" id="D2MNW3"/>
<evidence type="ECO:0000313" key="9">
    <source>
        <dbReference type="Proteomes" id="UP000005017"/>
    </source>
</evidence>
<dbReference type="STRING" id="679192.HMPREF9013_0655"/>
<keyword evidence="5 6" id="KW-0482">Metalloprotease</keyword>
<evidence type="ECO:0000256" key="4">
    <source>
        <dbReference type="ARBA" id="ARBA00022833"/>
    </source>
</evidence>
<dbReference type="EC" id="3.4.24.-" evidence="8"/>
<reference evidence="9" key="1">
    <citation type="submission" date="2009-12" db="EMBL/GenBank/DDBJ databases">
        <title>Sequence of Clostridiales genomosp. BVAB3 str. UPII9-5.</title>
        <authorList>
            <person name="Madupu R."/>
            <person name="Durkin A.S."/>
            <person name="Torralba M."/>
            <person name="Methe B."/>
            <person name="Sutton G.G."/>
            <person name="Strausberg R.L."/>
            <person name="Nelson K.E."/>
        </authorList>
    </citation>
    <scope>NUCLEOTIDE SEQUENCE [LARGE SCALE GENOMIC DNA]</scope>
    <source>
        <strain evidence="9">W1219</strain>
    </source>
</reference>
<proteinExistence type="inferred from homology"/>
<keyword evidence="2 6" id="KW-0479">Metal-binding</keyword>
<dbReference type="InterPro" id="IPR001567">
    <property type="entry name" value="Pept_M3A_M3B_dom"/>
</dbReference>
<evidence type="ECO:0000256" key="5">
    <source>
        <dbReference type="ARBA" id="ARBA00023049"/>
    </source>
</evidence>
<dbReference type="GO" id="GO:0004222">
    <property type="term" value="F:metalloendopeptidase activity"/>
    <property type="evidence" value="ECO:0007669"/>
    <property type="project" value="InterPro"/>
</dbReference>
<feature type="domain" description="Peptidase M3A/M3B catalytic" evidence="7">
    <location>
        <begin position="165"/>
        <end position="546"/>
    </location>
</feature>
<keyword evidence="1 6" id="KW-0645">Protease</keyword>
<gene>
    <name evidence="8" type="ORF">HMPREF9013_0655</name>
</gene>
<dbReference type="PANTHER" id="PTHR11804">
    <property type="entry name" value="PROTEASE M3 THIMET OLIGOPEPTIDASE-RELATED"/>
    <property type="match status" value="1"/>
</dbReference>
<dbReference type="InterPro" id="IPR045090">
    <property type="entry name" value="Pept_M3A_M3B"/>
</dbReference>
<dbReference type="RefSeq" id="WP_006627064.1">
    <property type="nucleotide sequence ID" value="NZ_ADFR01000007.1"/>
</dbReference>
<comment type="cofactor">
    <cofactor evidence="6">
        <name>Zn(2+)</name>
        <dbReference type="ChEBI" id="CHEBI:29105"/>
    </cofactor>
    <text evidence="6">Binds 1 zinc ion.</text>
</comment>
<name>D2MNW3_9FIRM</name>
<evidence type="ECO:0000256" key="1">
    <source>
        <dbReference type="ARBA" id="ARBA00022670"/>
    </source>
</evidence>
<dbReference type="CDD" id="cd09606">
    <property type="entry name" value="M3B_PepF"/>
    <property type="match status" value="1"/>
</dbReference>
<dbReference type="Gene3D" id="1.10.1370.30">
    <property type="match status" value="1"/>
</dbReference>
<dbReference type="MEROPS" id="M03.010"/>
<sequence length="565" mass="66584">MKFSEFKYEQPDLKQAQQSVNACIEKIKNAKSYEEAREAFIEFDDINKHLQTLAIICNTRFTINTQDEYYKTQNDFWDENSPLMQEMTVSFEREVLKSPYLKQLEEEFKKPYFLMAENNLKTFSKEVMDDLVQENQLSSQYASLIASAQIEFEGKKYTLAQLTPMTQSVDRSTRKKASEAFWNWFREHEEEFDDIFDKMVKVRTTIAKKLGYASFTELAYVRMNRLDYNQVMVEGYRKQILHSVVPFVHRLALAQQKRLGLDHMYYYDWSLSFKDGNANPKGSAEEILEKGREMYHELSSETAEFIDMMLENELLDVLAKPGKSAGGYMEFIPEYKVPFIFSNFNGTFGDVDVLTHEAGHAFQGYQSRNIVPFSLVMPTYESCEIHSMSMEFLTWPYMDKFFGDKADRYRYNHLSSAVKFLPYGVLVDHFQHEVYNHPEMSKEERKALWKKLDEMYRPDMDYEENDFLARGVWWYCQGHIFQSPFYYIDYTLAQVCAFQFWKRQFIDHDPKTWKDYLKICQVGGTQSFLEIVETGGLVSPFKEGTLDTVIKAIDGYLSKIDDTKL</sequence>
<accession>D2MNW3</accession>
<dbReference type="GO" id="GO:0006518">
    <property type="term" value="P:peptide metabolic process"/>
    <property type="evidence" value="ECO:0007669"/>
    <property type="project" value="TreeGrafter"/>
</dbReference>
<organism evidence="8 9">
    <name type="scientific">Bulleidia extructa W1219</name>
    <dbReference type="NCBI Taxonomy" id="679192"/>
    <lineage>
        <taxon>Bacteria</taxon>
        <taxon>Bacillati</taxon>
        <taxon>Bacillota</taxon>
        <taxon>Erysipelotrichia</taxon>
        <taxon>Erysipelotrichales</taxon>
        <taxon>Erysipelotrichaceae</taxon>
        <taxon>Bulleidia</taxon>
    </lineage>
</organism>
<dbReference type="Pfam" id="PF01432">
    <property type="entry name" value="Peptidase_M3"/>
    <property type="match status" value="1"/>
</dbReference>
<keyword evidence="9" id="KW-1185">Reference proteome</keyword>
<protein>
    <submittedName>
        <fullName evidence="8">Oligoendopeptidase, M3 family</fullName>
        <ecNumber evidence="8">3.4.24.-</ecNumber>
    </submittedName>
</protein>
<dbReference type="NCBIfam" id="TIGR02289">
    <property type="entry name" value="M3_not_pepF"/>
    <property type="match status" value="1"/>
</dbReference>
<dbReference type="PANTHER" id="PTHR11804:SF28">
    <property type="entry name" value="OLIGOENDOPEPTIDASE F"/>
    <property type="match status" value="1"/>
</dbReference>
<dbReference type="OrthoDB" id="9762795at2"/>
<keyword evidence="4 6" id="KW-0862">Zinc</keyword>
<dbReference type="SUPFAM" id="SSF55486">
    <property type="entry name" value="Metalloproteases ('zincins'), catalytic domain"/>
    <property type="match status" value="1"/>
</dbReference>
<evidence type="ECO:0000259" key="7">
    <source>
        <dbReference type="Pfam" id="PF01432"/>
    </source>
</evidence>
<comment type="similarity">
    <text evidence="6">Belongs to the peptidase M3 family.</text>
</comment>
<dbReference type="Proteomes" id="UP000005017">
    <property type="component" value="Unassembled WGS sequence"/>
</dbReference>
<dbReference type="EMBL" id="ADFR01000007">
    <property type="protein sequence ID" value="EFC05732.1"/>
    <property type="molecule type" value="Genomic_DNA"/>
</dbReference>
<dbReference type="eggNOG" id="COG1164">
    <property type="taxonomic scope" value="Bacteria"/>
</dbReference>
<dbReference type="GO" id="GO:0046872">
    <property type="term" value="F:metal ion binding"/>
    <property type="evidence" value="ECO:0007669"/>
    <property type="project" value="UniProtKB-UniRule"/>
</dbReference>